<keyword evidence="2" id="KW-1185">Reference proteome</keyword>
<comment type="caution">
    <text evidence="1">The sequence shown here is derived from an EMBL/GenBank/DDBJ whole genome shotgun (WGS) entry which is preliminary data.</text>
</comment>
<sequence>MPARNNPPPQIRQIYVHPYSTYHYRFPVVVHSANGHRLTASPIFYTAIVPESATVRDIEAELINRQGQVGMARLMATENLVCMNTFQCIRTLHDAALQLEVWDVADVALIP</sequence>
<protein>
    <submittedName>
        <fullName evidence="1">Uncharacterized protein</fullName>
    </submittedName>
</protein>
<reference evidence="1" key="1">
    <citation type="submission" date="2022-07" db="EMBL/GenBank/DDBJ databases">
        <title>Genome Sequence of Xylaria arbuscula.</title>
        <authorList>
            <person name="Buettner E."/>
        </authorList>
    </citation>
    <scope>NUCLEOTIDE SEQUENCE</scope>
    <source>
        <strain evidence="1">VT107</strain>
    </source>
</reference>
<accession>A0A9W8N5M0</accession>
<organism evidence="1 2">
    <name type="scientific">Xylaria arbuscula</name>
    <dbReference type="NCBI Taxonomy" id="114810"/>
    <lineage>
        <taxon>Eukaryota</taxon>
        <taxon>Fungi</taxon>
        <taxon>Dikarya</taxon>
        <taxon>Ascomycota</taxon>
        <taxon>Pezizomycotina</taxon>
        <taxon>Sordariomycetes</taxon>
        <taxon>Xylariomycetidae</taxon>
        <taxon>Xylariales</taxon>
        <taxon>Xylariaceae</taxon>
        <taxon>Xylaria</taxon>
    </lineage>
</organism>
<dbReference type="EMBL" id="JANPWZ010002652">
    <property type="protein sequence ID" value="KAJ3557099.1"/>
    <property type="molecule type" value="Genomic_DNA"/>
</dbReference>
<evidence type="ECO:0000313" key="1">
    <source>
        <dbReference type="EMBL" id="KAJ3557099.1"/>
    </source>
</evidence>
<dbReference type="VEuPathDB" id="FungiDB:F4678DRAFT_230529"/>
<dbReference type="AlphaFoldDB" id="A0A9W8N5M0"/>
<proteinExistence type="predicted"/>
<dbReference type="Proteomes" id="UP001148614">
    <property type="component" value="Unassembled WGS sequence"/>
</dbReference>
<name>A0A9W8N5M0_9PEZI</name>
<gene>
    <name evidence="1" type="ORF">NPX13_g9998</name>
</gene>
<evidence type="ECO:0000313" key="2">
    <source>
        <dbReference type="Proteomes" id="UP001148614"/>
    </source>
</evidence>